<sequence>MIQILKRQPKHHYIQVLQSKQQDLAKALNDVMIVREALEAIREDADKSFKEIMKNVTTIASELEIEIRMP</sequence>
<reference evidence="2" key="1">
    <citation type="submission" date="2014-03" db="EMBL/GenBank/DDBJ databases">
        <title>The Genome Sequence of Puccinia striiformis f. sp. tritici PST-78.</title>
        <authorList>
            <consortium name="The Broad Institute Genome Sequencing Platform"/>
            <person name="Cuomo C."/>
            <person name="Hulbert S."/>
            <person name="Chen X."/>
            <person name="Walker B."/>
            <person name="Young S.K."/>
            <person name="Zeng Q."/>
            <person name="Gargeya S."/>
            <person name="Fitzgerald M."/>
            <person name="Haas B."/>
            <person name="Abouelleil A."/>
            <person name="Alvarado L."/>
            <person name="Arachchi H.M."/>
            <person name="Berlin A.M."/>
            <person name="Chapman S.B."/>
            <person name="Goldberg J."/>
            <person name="Griggs A."/>
            <person name="Gujja S."/>
            <person name="Hansen M."/>
            <person name="Howarth C."/>
            <person name="Imamovic A."/>
            <person name="Larimer J."/>
            <person name="McCowan C."/>
            <person name="Montmayeur A."/>
            <person name="Murphy C."/>
            <person name="Neiman D."/>
            <person name="Pearson M."/>
            <person name="Priest M."/>
            <person name="Roberts A."/>
            <person name="Saif S."/>
            <person name="Shea T."/>
            <person name="Sisk P."/>
            <person name="Sykes S."/>
            <person name="Wortman J."/>
            <person name="Nusbaum C."/>
            <person name="Birren B."/>
        </authorList>
    </citation>
    <scope>NUCLEOTIDE SEQUENCE [LARGE SCALE GENOMIC DNA]</scope>
    <source>
        <strain evidence="2">race PST-78</strain>
    </source>
</reference>
<dbReference type="Proteomes" id="UP000054564">
    <property type="component" value="Unassembled WGS sequence"/>
</dbReference>
<evidence type="ECO:0000313" key="2">
    <source>
        <dbReference type="Proteomes" id="UP000054564"/>
    </source>
</evidence>
<keyword evidence="2" id="KW-1185">Reference proteome</keyword>
<accession>A0A0L0UMC1</accession>
<proteinExistence type="predicted"/>
<organism evidence="1 2">
    <name type="scientific">Puccinia striiformis f. sp. tritici PST-78</name>
    <dbReference type="NCBI Taxonomy" id="1165861"/>
    <lineage>
        <taxon>Eukaryota</taxon>
        <taxon>Fungi</taxon>
        <taxon>Dikarya</taxon>
        <taxon>Basidiomycota</taxon>
        <taxon>Pucciniomycotina</taxon>
        <taxon>Pucciniomycetes</taxon>
        <taxon>Pucciniales</taxon>
        <taxon>Pucciniaceae</taxon>
        <taxon>Puccinia</taxon>
    </lineage>
</organism>
<dbReference type="EMBL" id="AJIL01003105">
    <property type="protein sequence ID" value="KNE88110.1"/>
    <property type="molecule type" value="Genomic_DNA"/>
</dbReference>
<dbReference type="STRING" id="1165861.A0A0L0UMC1"/>
<protein>
    <submittedName>
        <fullName evidence="1">Uncharacterized protein</fullName>
    </submittedName>
</protein>
<comment type="caution">
    <text evidence="1">The sequence shown here is derived from an EMBL/GenBank/DDBJ whole genome shotgun (WGS) entry which is preliminary data.</text>
</comment>
<evidence type="ECO:0000313" key="1">
    <source>
        <dbReference type="EMBL" id="KNE88110.1"/>
    </source>
</evidence>
<gene>
    <name evidence="1" type="ORF">PSTG_18495</name>
</gene>
<name>A0A0L0UMC1_9BASI</name>
<dbReference type="AlphaFoldDB" id="A0A0L0UMC1"/>